<dbReference type="Proteomes" id="UP000271889">
    <property type="component" value="Unassembled WGS sequence"/>
</dbReference>
<dbReference type="AlphaFoldDB" id="A0A3P7PJ64"/>
<evidence type="ECO:0000313" key="1">
    <source>
        <dbReference type="EMBL" id="VDN19919.1"/>
    </source>
</evidence>
<accession>A0A3P7PJ64</accession>
<sequence>MLPTFNFSGNVVLADYIIWNATVENYSVSSSDLAFEHLAGGVDLKMKGLAFLANANVELVINLPWQRSTMLGNVT</sequence>
<dbReference type="OrthoDB" id="10675811at2759"/>
<reference evidence="1 2" key="1">
    <citation type="submission" date="2018-11" db="EMBL/GenBank/DDBJ databases">
        <authorList>
            <consortium name="Pathogen Informatics"/>
        </authorList>
    </citation>
    <scope>NUCLEOTIDE SEQUENCE [LARGE SCALE GENOMIC DNA]</scope>
</reference>
<name>A0A3P7PJ64_CYLGO</name>
<dbReference type="EMBL" id="UYRV01104697">
    <property type="protein sequence ID" value="VDN19919.1"/>
    <property type="molecule type" value="Genomic_DNA"/>
</dbReference>
<protein>
    <submittedName>
        <fullName evidence="1">Uncharacterized protein</fullName>
    </submittedName>
</protein>
<proteinExistence type="predicted"/>
<gene>
    <name evidence="1" type="ORF">CGOC_LOCUS8696</name>
</gene>
<evidence type="ECO:0000313" key="2">
    <source>
        <dbReference type="Proteomes" id="UP000271889"/>
    </source>
</evidence>
<organism evidence="1 2">
    <name type="scientific">Cylicostephanus goldi</name>
    <name type="common">Nematode worm</name>
    <dbReference type="NCBI Taxonomy" id="71465"/>
    <lineage>
        <taxon>Eukaryota</taxon>
        <taxon>Metazoa</taxon>
        <taxon>Ecdysozoa</taxon>
        <taxon>Nematoda</taxon>
        <taxon>Chromadorea</taxon>
        <taxon>Rhabditida</taxon>
        <taxon>Rhabditina</taxon>
        <taxon>Rhabditomorpha</taxon>
        <taxon>Strongyloidea</taxon>
        <taxon>Strongylidae</taxon>
        <taxon>Cylicostephanus</taxon>
    </lineage>
</organism>
<keyword evidence="2" id="KW-1185">Reference proteome</keyword>